<evidence type="ECO:0000313" key="1">
    <source>
        <dbReference type="EMBL" id="KAJ9107913.1"/>
    </source>
</evidence>
<gene>
    <name evidence="1" type="ORF">QFC19_002656</name>
</gene>
<comment type="caution">
    <text evidence="1">The sequence shown here is derived from an EMBL/GenBank/DDBJ whole genome shotgun (WGS) entry which is preliminary data.</text>
</comment>
<dbReference type="Proteomes" id="UP001241377">
    <property type="component" value="Unassembled WGS sequence"/>
</dbReference>
<name>A0ACC2W929_9TREE</name>
<accession>A0ACC2W929</accession>
<keyword evidence="2" id="KW-1185">Reference proteome</keyword>
<sequence length="775" mass="85893">MDVERICRTHISSSDDLKAPAELVHAVEEGQVGLLEVVRALGEYITSTEDDVRRKGVALLADVVSNTSKDRINRQATQVLAGFFTDKLDDHESVPFALQALVALAKLPTFGSGESVKAYRSVVENVKMRSHVQSTRYWVFSLIDTLMAHHRDALKKMGDDFVVSYVKIAEGEKDPRNLMLAFSIMRVVLIEFDPYLHLEDLFDIVFCYFPITFRPPPDDPYGITSDDLKMALRKCMASTPRFAPLAMPVFLEKLAPSLGASKRDVLQSLTACIPVYGQQAIQGYASDLWDNLKTEIFYSPDAQIESDALETFRAMILALYPEDKENSIDTAQEIIKECQELLKEPEKSKAKPATKILCGLISASQIPHRGPILSVIADLIKTLSETYTAQDSTRSHDKEKCLENYRDELLSLLSSGMESVSPAQKMPGLWGAVHLCQVPNFLSAEEVSFLVQKINDLLLQLDFEDVRKAALDGLVEISKLTSKPIEEITLPLLFGKLPNTAPSLDSEAERLQYQQILSSVAVLCAQPGLLEMMILRILSRLESLASVTESAEVDDDSRKQDDATVKQECNAAYAYALLHSLLSTIRRKVGDGHHDVSKHFDRLVPRLFEFFISGATLMPVSSIKVDVRLLSVAASTIETMTQTLSKERQVKFAAVLIEAYQGGDFTQLMSETADVHTSGMTPFSPDASEALQNLVILFSASLVALPGDAEVLKIDCDAWLTSLLDWYLAKDHNEPQRAAVQLILASIINKRAPGKPQLQDSDLFHLANLLATVQT</sequence>
<reference evidence="1" key="1">
    <citation type="submission" date="2023-04" db="EMBL/GenBank/DDBJ databases">
        <title>Draft Genome sequencing of Naganishia species isolated from polar environments using Oxford Nanopore Technology.</title>
        <authorList>
            <person name="Leo P."/>
            <person name="Venkateswaran K."/>
        </authorList>
    </citation>
    <scope>NUCLEOTIDE SEQUENCE</scope>
    <source>
        <strain evidence="1">MNA-CCFEE 5261</strain>
    </source>
</reference>
<proteinExistence type="predicted"/>
<protein>
    <submittedName>
        <fullName evidence="1">Uncharacterized protein</fullName>
    </submittedName>
</protein>
<dbReference type="EMBL" id="JASBWR010000023">
    <property type="protein sequence ID" value="KAJ9107913.1"/>
    <property type="molecule type" value="Genomic_DNA"/>
</dbReference>
<evidence type="ECO:0000313" key="2">
    <source>
        <dbReference type="Proteomes" id="UP001241377"/>
    </source>
</evidence>
<organism evidence="1 2">
    <name type="scientific">Naganishia cerealis</name>
    <dbReference type="NCBI Taxonomy" id="610337"/>
    <lineage>
        <taxon>Eukaryota</taxon>
        <taxon>Fungi</taxon>
        <taxon>Dikarya</taxon>
        <taxon>Basidiomycota</taxon>
        <taxon>Agaricomycotina</taxon>
        <taxon>Tremellomycetes</taxon>
        <taxon>Filobasidiales</taxon>
        <taxon>Filobasidiaceae</taxon>
        <taxon>Naganishia</taxon>
    </lineage>
</organism>